<name>A0ABM4C5Q2_HYDVU</name>
<evidence type="ECO:0000313" key="4">
    <source>
        <dbReference type="Proteomes" id="UP001652625"/>
    </source>
</evidence>
<evidence type="ECO:0000313" key="7">
    <source>
        <dbReference type="RefSeq" id="XP_065656917.1"/>
    </source>
</evidence>
<protein>
    <submittedName>
        <fullName evidence="5 6">Uncharacterized protein LOC105845632 isoform X2</fullName>
    </submittedName>
</protein>
<proteinExistence type="predicted"/>
<gene>
    <name evidence="5 6 7 8" type="primary">LOC105845632</name>
</gene>
<sequence>MASLRETKEVILAAYSQNEISDEEFLLLYDINSSTNFYFPYQKYQHFELDLMTDDECFAEFRFYKNDIYRIAEVLAIPEEIICSNRSVFNGIESFCVFLKRFAYPSRYLDLIPRFGRSIPKLCMMSNVVMNGIFSNHHHLLKSFNQNWLAPNQLERYALAIHNKGAPLDFCWGFVDGTVRPVCRPGQDQQVLYNGHKRVHSIKFQSVVAPNGLIANLFGPVEGCRHDSSMLASSNLYNLLLQNSVRPNGDPLCIYGDLAYPLRTHLQTPYSNRYALNPEQKEFNKAMSKVRSSVEWVFGEIINYFAFLDFKKK</sequence>
<dbReference type="InterPro" id="IPR027806">
    <property type="entry name" value="HARBI1_dom"/>
</dbReference>
<keyword evidence="4" id="KW-1185">Reference proteome</keyword>
<dbReference type="PANTHER" id="PTHR34615:SF1">
    <property type="entry name" value="PX DOMAIN-CONTAINING PROTEIN"/>
    <property type="match status" value="1"/>
</dbReference>
<evidence type="ECO:0000313" key="8">
    <source>
        <dbReference type="RefSeq" id="XP_065656918.1"/>
    </source>
</evidence>
<dbReference type="RefSeq" id="XP_065656917.1">
    <property type="nucleotide sequence ID" value="XM_065800845.1"/>
</dbReference>
<dbReference type="RefSeq" id="XP_065656918.1">
    <property type="nucleotide sequence ID" value="XM_065800846.1"/>
</dbReference>
<organism evidence="4 5">
    <name type="scientific">Hydra vulgaris</name>
    <name type="common">Hydra</name>
    <name type="synonym">Hydra attenuata</name>
    <dbReference type="NCBI Taxonomy" id="6087"/>
    <lineage>
        <taxon>Eukaryota</taxon>
        <taxon>Metazoa</taxon>
        <taxon>Cnidaria</taxon>
        <taxon>Hydrozoa</taxon>
        <taxon>Hydroidolina</taxon>
        <taxon>Anthoathecata</taxon>
        <taxon>Aplanulata</taxon>
        <taxon>Hydridae</taxon>
        <taxon>Hydra</taxon>
    </lineage>
</organism>
<evidence type="ECO:0000313" key="6">
    <source>
        <dbReference type="RefSeq" id="XP_065656916.1"/>
    </source>
</evidence>
<evidence type="ECO:0000256" key="2">
    <source>
        <dbReference type="ARBA" id="ARBA00022723"/>
    </source>
</evidence>
<evidence type="ECO:0000313" key="5">
    <source>
        <dbReference type="RefSeq" id="XP_065656915.1"/>
    </source>
</evidence>
<dbReference type="GeneID" id="105845632"/>
<evidence type="ECO:0000256" key="1">
    <source>
        <dbReference type="ARBA" id="ARBA00001968"/>
    </source>
</evidence>
<accession>A0ABM4C5Q2</accession>
<dbReference type="RefSeq" id="XP_065656915.1">
    <property type="nucleotide sequence ID" value="XM_065800843.1"/>
</dbReference>
<comment type="cofactor">
    <cofactor evidence="1">
        <name>a divalent metal cation</name>
        <dbReference type="ChEBI" id="CHEBI:60240"/>
    </cofactor>
</comment>
<keyword evidence="2" id="KW-0479">Metal-binding</keyword>
<dbReference type="Pfam" id="PF13359">
    <property type="entry name" value="DDE_Tnp_4"/>
    <property type="match status" value="1"/>
</dbReference>
<feature type="domain" description="DDE Tnp4" evidence="3">
    <location>
        <begin position="175"/>
        <end position="308"/>
    </location>
</feature>
<reference evidence="5 6" key="1">
    <citation type="submission" date="2025-05" db="UniProtKB">
        <authorList>
            <consortium name="RefSeq"/>
        </authorList>
    </citation>
    <scope>IDENTIFICATION</scope>
</reference>
<dbReference type="RefSeq" id="XP_065656916.1">
    <property type="nucleotide sequence ID" value="XM_065800844.1"/>
</dbReference>
<dbReference type="Proteomes" id="UP001652625">
    <property type="component" value="Chromosome 07"/>
</dbReference>
<evidence type="ECO:0000259" key="3">
    <source>
        <dbReference type="Pfam" id="PF13359"/>
    </source>
</evidence>
<dbReference type="PANTHER" id="PTHR34615">
    <property type="entry name" value="PX DOMAIN-CONTAINING PROTEIN"/>
    <property type="match status" value="1"/>
</dbReference>